<protein>
    <recommendedName>
        <fullName evidence="4">O-antigen ligase domain-containing protein</fullName>
    </recommendedName>
</protein>
<feature type="transmembrane region" description="Helical" evidence="1">
    <location>
        <begin position="246"/>
        <end position="264"/>
    </location>
</feature>
<feature type="transmembrane region" description="Helical" evidence="1">
    <location>
        <begin position="384"/>
        <end position="402"/>
    </location>
</feature>
<evidence type="ECO:0008006" key="4">
    <source>
        <dbReference type="Google" id="ProtNLM"/>
    </source>
</evidence>
<accession>A0ABR8N898</accession>
<keyword evidence="1" id="KW-0812">Transmembrane</keyword>
<feature type="transmembrane region" description="Helical" evidence="1">
    <location>
        <begin position="360"/>
        <end position="378"/>
    </location>
</feature>
<evidence type="ECO:0000313" key="3">
    <source>
        <dbReference type="Proteomes" id="UP000618818"/>
    </source>
</evidence>
<keyword evidence="1" id="KW-0472">Membrane</keyword>
<feature type="transmembrane region" description="Helical" evidence="1">
    <location>
        <begin position="328"/>
        <end position="348"/>
    </location>
</feature>
<feature type="transmembrane region" description="Helical" evidence="1">
    <location>
        <begin position="43"/>
        <end position="61"/>
    </location>
</feature>
<feature type="transmembrane region" description="Helical" evidence="1">
    <location>
        <begin position="209"/>
        <end position="239"/>
    </location>
</feature>
<comment type="caution">
    <text evidence="2">The sequence shown here is derived from an EMBL/GenBank/DDBJ whole genome shotgun (WGS) entry which is preliminary data.</text>
</comment>
<name>A0ABR8N898_9ACTN</name>
<dbReference type="RefSeq" id="WP_191193320.1">
    <property type="nucleotide sequence ID" value="NZ_JACXYZ010000001.1"/>
</dbReference>
<reference evidence="2 3" key="1">
    <citation type="submission" date="2020-09" db="EMBL/GenBank/DDBJ databases">
        <title>novel species in genus Nocardioides.</title>
        <authorList>
            <person name="Zhang G."/>
        </authorList>
    </citation>
    <scope>NUCLEOTIDE SEQUENCE [LARGE SCALE GENOMIC DNA]</scope>
    <source>
        <strain evidence="2 3">KCTC 39551</strain>
    </source>
</reference>
<keyword evidence="3" id="KW-1185">Reference proteome</keyword>
<dbReference type="Proteomes" id="UP000618818">
    <property type="component" value="Unassembled WGS sequence"/>
</dbReference>
<proteinExistence type="predicted"/>
<evidence type="ECO:0000256" key="1">
    <source>
        <dbReference type="SAM" id="Phobius"/>
    </source>
</evidence>
<feature type="transmembrane region" description="Helical" evidence="1">
    <location>
        <begin position="104"/>
        <end position="123"/>
    </location>
</feature>
<evidence type="ECO:0000313" key="2">
    <source>
        <dbReference type="EMBL" id="MBD3923451.1"/>
    </source>
</evidence>
<sequence length="431" mass="46138">MFPEPLTIGICALLALVLRRRPLELLVLVQVLVLLVPISVQEYYFPGIHPAAVLIVLYYVIAPRPSANEQLRGVTPGRGLHVAALVLALFSSDLPGELTSLTKIAVTVLLAPLAYVLIAWRTIASRPEGVKRLRWALFGLLGFNVAFAALQQAFSSPVVFEDINTAYYNWGVVTSGRRAGLMGTPLDLGLLCAVCTPLVAAVRSPTARYVLVATCTAGAVLAQSRTALIVVVLVAFYVVLSDTRRLVGNVIAGAVILAGGAYLANELGLFESIGSRFSGGYGDAYRLSAYGWFVDNYQSFLIFGNGPFSDPRSTGAITSSLENTYLVYAYNFGVLFALALFAIHLSYAHRAGQSREHRSALVVACLVFILMICSYSGVAASPQLALILAMVAGQALLGHRFVTTSGTTIRTVTGRRDSSAGYRRVSKPKDG</sequence>
<feature type="transmembrane region" description="Helical" evidence="1">
    <location>
        <begin position="135"/>
        <end position="154"/>
    </location>
</feature>
<gene>
    <name evidence="2" type="ORF">IEZ26_02360</name>
</gene>
<dbReference type="EMBL" id="JACXYZ010000001">
    <property type="protein sequence ID" value="MBD3923451.1"/>
    <property type="molecule type" value="Genomic_DNA"/>
</dbReference>
<keyword evidence="1" id="KW-1133">Transmembrane helix</keyword>
<organism evidence="2 3">
    <name type="scientific">Nocardioides cavernae</name>
    <dbReference type="NCBI Taxonomy" id="1921566"/>
    <lineage>
        <taxon>Bacteria</taxon>
        <taxon>Bacillati</taxon>
        <taxon>Actinomycetota</taxon>
        <taxon>Actinomycetes</taxon>
        <taxon>Propionibacteriales</taxon>
        <taxon>Nocardioidaceae</taxon>
        <taxon>Nocardioides</taxon>
    </lineage>
</organism>